<keyword evidence="1" id="KW-0472">Membrane</keyword>
<protein>
    <recommendedName>
        <fullName evidence="4">Transmembrane protein 272</fullName>
    </recommendedName>
</protein>
<dbReference type="Proteomes" id="UP000225706">
    <property type="component" value="Unassembled WGS sequence"/>
</dbReference>
<sequence>MEAIAAGFWGFLVSLLTAMAFVSLASIPLQIAMIVIGAKYKDDCPVEEMIPIYLIVAGAASLFANCCTCGVKYNQQENDGQTVNPLQALVQFFLFAWFICGNVWIYTNYEPNYTDPSSLGYCHKTLYLFAFWATNSAYILHGFVLVCFCCLGTCTAAAGVAQVV</sequence>
<evidence type="ECO:0000313" key="2">
    <source>
        <dbReference type="EMBL" id="PFX28256.1"/>
    </source>
</evidence>
<dbReference type="AlphaFoldDB" id="A0A2B4SFW2"/>
<dbReference type="STRING" id="50429.A0A2B4SFW2"/>
<comment type="caution">
    <text evidence="2">The sequence shown here is derived from an EMBL/GenBank/DDBJ whole genome shotgun (WGS) entry which is preliminary data.</text>
</comment>
<feature type="transmembrane region" description="Helical" evidence="1">
    <location>
        <begin position="83"/>
        <end position="106"/>
    </location>
</feature>
<dbReference type="PANTHER" id="PTHR33444">
    <property type="entry name" value="SI:DKEY-19B23.12-RELATED"/>
    <property type="match status" value="1"/>
</dbReference>
<feature type="transmembrane region" description="Helical" evidence="1">
    <location>
        <begin position="50"/>
        <end position="71"/>
    </location>
</feature>
<keyword evidence="1" id="KW-1133">Transmembrane helix</keyword>
<gene>
    <name evidence="2" type="ORF">AWC38_SpisGene7048</name>
</gene>
<dbReference type="EMBL" id="LSMT01000087">
    <property type="protein sequence ID" value="PFX28256.1"/>
    <property type="molecule type" value="Genomic_DNA"/>
</dbReference>
<dbReference type="PANTHER" id="PTHR33444:SF2">
    <property type="entry name" value="MARVEL DOMAIN-CONTAINING PROTEIN"/>
    <property type="match status" value="1"/>
</dbReference>
<feature type="transmembrane region" description="Helical" evidence="1">
    <location>
        <begin position="12"/>
        <end position="38"/>
    </location>
</feature>
<evidence type="ECO:0000313" key="3">
    <source>
        <dbReference type="Proteomes" id="UP000225706"/>
    </source>
</evidence>
<accession>A0A2B4SFW2</accession>
<dbReference type="OrthoDB" id="6157510at2759"/>
<reference evidence="3" key="1">
    <citation type="journal article" date="2017" name="bioRxiv">
        <title>Comparative analysis of the genomes of Stylophora pistillata and Acropora digitifera provides evidence for extensive differences between species of corals.</title>
        <authorList>
            <person name="Voolstra C.R."/>
            <person name="Li Y."/>
            <person name="Liew Y.J."/>
            <person name="Baumgarten S."/>
            <person name="Zoccola D."/>
            <person name="Flot J.-F."/>
            <person name="Tambutte S."/>
            <person name="Allemand D."/>
            <person name="Aranda M."/>
        </authorList>
    </citation>
    <scope>NUCLEOTIDE SEQUENCE [LARGE SCALE GENOMIC DNA]</scope>
</reference>
<feature type="transmembrane region" description="Helical" evidence="1">
    <location>
        <begin position="138"/>
        <end position="161"/>
    </location>
</feature>
<name>A0A2B4SFW2_STYPI</name>
<keyword evidence="1" id="KW-0812">Transmembrane</keyword>
<keyword evidence="3" id="KW-1185">Reference proteome</keyword>
<evidence type="ECO:0000256" key="1">
    <source>
        <dbReference type="SAM" id="Phobius"/>
    </source>
</evidence>
<organism evidence="2 3">
    <name type="scientific">Stylophora pistillata</name>
    <name type="common">Smooth cauliflower coral</name>
    <dbReference type="NCBI Taxonomy" id="50429"/>
    <lineage>
        <taxon>Eukaryota</taxon>
        <taxon>Metazoa</taxon>
        <taxon>Cnidaria</taxon>
        <taxon>Anthozoa</taxon>
        <taxon>Hexacorallia</taxon>
        <taxon>Scleractinia</taxon>
        <taxon>Astrocoeniina</taxon>
        <taxon>Pocilloporidae</taxon>
        <taxon>Stylophora</taxon>
    </lineage>
</organism>
<proteinExistence type="predicted"/>
<dbReference type="InterPro" id="IPR040350">
    <property type="entry name" value="TMEM272"/>
</dbReference>
<evidence type="ECO:0008006" key="4">
    <source>
        <dbReference type="Google" id="ProtNLM"/>
    </source>
</evidence>